<feature type="domain" description="Sulfatase N-terminal" evidence="8">
    <location>
        <begin position="255"/>
        <end position="545"/>
    </location>
</feature>
<feature type="transmembrane region" description="Helical" evidence="7">
    <location>
        <begin position="74"/>
        <end position="94"/>
    </location>
</feature>
<evidence type="ECO:0000313" key="9">
    <source>
        <dbReference type="EMBL" id="ASS76510.1"/>
    </source>
</evidence>
<keyword evidence="5 7" id="KW-1133">Transmembrane helix</keyword>
<evidence type="ECO:0000256" key="1">
    <source>
        <dbReference type="ARBA" id="ARBA00004651"/>
    </source>
</evidence>
<feature type="transmembrane region" description="Helical" evidence="7">
    <location>
        <begin position="48"/>
        <end position="67"/>
    </location>
</feature>
<name>A0A223D4S6_9BACL</name>
<dbReference type="PANTHER" id="PTHR47371:SF3">
    <property type="entry name" value="PHOSPHOGLYCEROL TRANSFERASE I"/>
    <property type="match status" value="1"/>
</dbReference>
<dbReference type="Pfam" id="PF00884">
    <property type="entry name" value="Sulfatase"/>
    <property type="match status" value="1"/>
</dbReference>
<evidence type="ECO:0000256" key="2">
    <source>
        <dbReference type="ARBA" id="ARBA00004936"/>
    </source>
</evidence>
<accession>A0A223D4S6</accession>
<sequence length="647" mass="73196">MRTQMQQIGGRLRTFAEQNCDLLYFNGFLLIKFVLLDVWIGLGIGSPLQWVATLAGLFLLSSLFVLLPKKIRLAALLIFDLVISFIIFADLLFYRNYNRVIPLPMLETAGQLGTVTTEIGNLIKRSDLLLLVDFVVLIPLLVIGGKDKLVNRIGSLPIRARTSVLLAGCSVALLALQGYGLVAVYGKPAYTEMYTNNVMIRHMGILSYHAVDAYHYIGGNNIQQLQESDLREIRTWMAERRQEPTPNGQDVAKGKNLIIVQMEALQRFVINSKVNGQEVTPHLNKLIGESIYFDNYLAEIGTGNTSDAEFMTLNSFYPAEAGAVYTQEADNQYRALPTVLKESGYSSAFVFHTYKPDFYNRENMYKAQGFDKFYSESFFGNEDVIGWGASDRTLFNKSLDVISITHQPFFSFYITLSGHTDYKIPDAYKELNIPAGQYSELFTDYLHAQHYADKALGEYMAELKERGIMDESLFVVYGDHFANGLDKQEIGKYEGIGREVDDYLYHEQKKVPLFIRLPGGIEAGVNHTPGGQMDLMPTLVNLLGVDKSKVFYFGQDLLNMQPGQSFSALRQYANPTTFATDNLFYLASQDGLFNHGECHDRTNDGALLPVETCRPGWERAKWEFKMNDLIVRWDTLPRVMENEHVTK</sequence>
<dbReference type="EMBL" id="CP022657">
    <property type="protein sequence ID" value="ASS76510.1"/>
    <property type="molecule type" value="Genomic_DNA"/>
</dbReference>
<evidence type="ECO:0000256" key="4">
    <source>
        <dbReference type="ARBA" id="ARBA00022692"/>
    </source>
</evidence>
<dbReference type="AlphaFoldDB" id="A0A223D4S6"/>
<dbReference type="InterPro" id="IPR017850">
    <property type="entry name" value="Alkaline_phosphatase_core_sf"/>
</dbReference>
<dbReference type="RefSeq" id="WP_094237743.1">
    <property type="nucleotide sequence ID" value="NZ_CP022657.1"/>
</dbReference>
<dbReference type="Gene3D" id="3.40.720.10">
    <property type="entry name" value="Alkaline Phosphatase, subunit A"/>
    <property type="match status" value="1"/>
</dbReference>
<keyword evidence="3" id="KW-1003">Cell membrane</keyword>
<evidence type="ECO:0000256" key="3">
    <source>
        <dbReference type="ARBA" id="ARBA00022475"/>
    </source>
</evidence>
<keyword evidence="4 7" id="KW-0812">Transmembrane</keyword>
<evidence type="ECO:0000313" key="10">
    <source>
        <dbReference type="Proteomes" id="UP000214688"/>
    </source>
</evidence>
<proteinExistence type="predicted"/>
<feature type="transmembrane region" description="Helical" evidence="7">
    <location>
        <begin position="128"/>
        <end position="144"/>
    </location>
</feature>
<keyword evidence="6 7" id="KW-0472">Membrane</keyword>
<feature type="transmembrane region" description="Helical" evidence="7">
    <location>
        <begin position="164"/>
        <end position="186"/>
    </location>
</feature>
<evidence type="ECO:0000256" key="7">
    <source>
        <dbReference type="SAM" id="Phobius"/>
    </source>
</evidence>
<organism evidence="9 10">
    <name type="scientific">Tumebacillus algifaecis</name>
    <dbReference type="NCBI Taxonomy" id="1214604"/>
    <lineage>
        <taxon>Bacteria</taxon>
        <taxon>Bacillati</taxon>
        <taxon>Bacillota</taxon>
        <taxon>Bacilli</taxon>
        <taxon>Bacillales</taxon>
        <taxon>Alicyclobacillaceae</taxon>
        <taxon>Tumebacillus</taxon>
    </lineage>
</organism>
<reference evidence="9 10" key="1">
    <citation type="journal article" date="2015" name="Int. J. Syst. Evol. Microbiol.">
        <title>Tumebacillus algifaecis sp. nov., isolated from decomposing algal scum.</title>
        <authorList>
            <person name="Wu Y.F."/>
            <person name="Zhang B."/>
            <person name="Xing P."/>
            <person name="Wu Q.L."/>
            <person name="Liu S.J."/>
        </authorList>
    </citation>
    <scope>NUCLEOTIDE SEQUENCE [LARGE SCALE GENOMIC DNA]</scope>
    <source>
        <strain evidence="9 10">THMBR28</strain>
    </source>
</reference>
<gene>
    <name evidence="9" type="ORF">CIG75_17130</name>
</gene>
<evidence type="ECO:0000259" key="8">
    <source>
        <dbReference type="Pfam" id="PF00884"/>
    </source>
</evidence>
<evidence type="ECO:0000256" key="6">
    <source>
        <dbReference type="ARBA" id="ARBA00023136"/>
    </source>
</evidence>
<dbReference type="GO" id="GO:0005886">
    <property type="term" value="C:plasma membrane"/>
    <property type="evidence" value="ECO:0007669"/>
    <property type="project" value="UniProtKB-SubCell"/>
</dbReference>
<dbReference type="CDD" id="cd16015">
    <property type="entry name" value="LTA_synthase"/>
    <property type="match status" value="1"/>
</dbReference>
<dbReference type="InterPro" id="IPR050448">
    <property type="entry name" value="OpgB/LTA_synthase_biosynth"/>
</dbReference>
<dbReference type="SUPFAM" id="SSF53649">
    <property type="entry name" value="Alkaline phosphatase-like"/>
    <property type="match status" value="1"/>
</dbReference>
<dbReference type="InterPro" id="IPR000917">
    <property type="entry name" value="Sulfatase_N"/>
</dbReference>
<dbReference type="KEGG" id="tab:CIG75_17130"/>
<feature type="transmembrane region" description="Helical" evidence="7">
    <location>
        <begin position="21"/>
        <end position="42"/>
    </location>
</feature>
<protein>
    <recommendedName>
        <fullName evidence="8">Sulfatase N-terminal domain-containing protein</fullName>
    </recommendedName>
</protein>
<comment type="pathway">
    <text evidence="2">Cell wall biogenesis; lipoteichoic acid biosynthesis.</text>
</comment>
<comment type="subcellular location">
    <subcellularLocation>
        <location evidence="1">Cell membrane</location>
        <topology evidence="1">Multi-pass membrane protein</topology>
    </subcellularLocation>
</comment>
<dbReference type="Gene3D" id="3.30.1120.170">
    <property type="match status" value="1"/>
</dbReference>
<dbReference type="PANTHER" id="PTHR47371">
    <property type="entry name" value="LIPOTEICHOIC ACID SYNTHASE"/>
    <property type="match status" value="1"/>
</dbReference>
<dbReference type="OrthoDB" id="5901192at2"/>
<evidence type="ECO:0000256" key="5">
    <source>
        <dbReference type="ARBA" id="ARBA00022989"/>
    </source>
</evidence>
<keyword evidence="10" id="KW-1185">Reference proteome</keyword>
<dbReference type="Proteomes" id="UP000214688">
    <property type="component" value="Chromosome"/>
</dbReference>